<feature type="region of interest" description="Disordered" evidence="1">
    <location>
        <begin position="86"/>
        <end position="106"/>
    </location>
</feature>
<organism evidence="2 3">
    <name type="scientific">Kwoniella shivajii</name>
    <dbReference type="NCBI Taxonomy" id="564305"/>
    <lineage>
        <taxon>Eukaryota</taxon>
        <taxon>Fungi</taxon>
        <taxon>Dikarya</taxon>
        <taxon>Basidiomycota</taxon>
        <taxon>Agaricomycotina</taxon>
        <taxon>Tremellomycetes</taxon>
        <taxon>Tremellales</taxon>
        <taxon>Cryptococcaceae</taxon>
        <taxon>Kwoniella</taxon>
    </lineage>
</organism>
<proteinExistence type="predicted"/>
<accession>A0ABZ1D848</accession>
<evidence type="ECO:0000313" key="3">
    <source>
        <dbReference type="Proteomes" id="UP001329825"/>
    </source>
</evidence>
<dbReference type="GeneID" id="87958748"/>
<dbReference type="EMBL" id="CP141889">
    <property type="protein sequence ID" value="WRT69629.1"/>
    <property type="molecule type" value="Genomic_DNA"/>
</dbReference>
<evidence type="ECO:0000256" key="1">
    <source>
        <dbReference type="SAM" id="MobiDB-lite"/>
    </source>
</evidence>
<dbReference type="Proteomes" id="UP001329825">
    <property type="component" value="Chromosome 9"/>
</dbReference>
<keyword evidence="3" id="KW-1185">Reference proteome</keyword>
<evidence type="ECO:0008006" key="4">
    <source>
        <dbReference type="Google" id="ProtNLM"/>
    </source>
</evidence>
<dbReference type="RefSeq" id="XP_062794368.1">
    <property type="nucleotide sequence ID" value="XM_062938317.1"/>
</dbReference>
<reference evidence="2 3" key="1">
    <citation type="submission" date="2024-01" db="EMBL/GenBank/DDBJ databases">
        <title>Comparative genomics of Cryptococcus and Kwoniella reveals pathogenesis evolution and contrasting modes of karyotype evolution via chromosome fusion or intercentromeric recombination.</title>
        <authorList>
            <person name="Coelho M.A."/>
            <person name="David-Palma M."/>
            <person name="Shea T."/>
            <person name="Bowers K."/>
            <person name="McGinley-Smith S."/>
            <person name="Mohammad A.W."/>
            <person name="Gnirke A."/>
            <person name="Yurkov A.M."/>
            <person name="Nowrousian M."/>
            <person name="Sun S."/>
            <person name="Cuomo C.A."/>
            <person name="Heitman J."/>
        </authorList>
    </citation>
    <scope>NUCLEOTIDE SEQUENCE [LARGE SCALE GENOMIC DNA]</scope>
    <source>
        <strain evidence="2">CBS 11374</strain>
    </source>
</reference>
<evidence type="ECO:0000313" key="2">
    <source>
        <dbReference type="EMBL" id="WRT69629.1"/>
    </source>
</evidence>
<name>A0ABZ1D848_9TREE</name>
<feature type="compositionally biased region" description="Polar residues" evidence="1">
    <location>
        <begin position="1"/>
        <end position="29"/>
    </location>
</feature>
<protein>
    <recommendedName>
        <fullName evidence="4">Glycosyl transferase CAP10 domain-containing protein</fullName>
    </recommendedName>
</protein>
<feature type="compositionally biased region" description="Low complexity" evidence="1">
    <location>
        <begin position="37"/>
        <end position="72"/>
    </location>
</feature>
<feature type="region of interest" description="Disordered" evidence="1">
    <location>
        <begin position="1"/>
        <end position="73"/>
    </location>
</feature>
<sequence length="745" mass="86797">MSTSNHTSPKSTTENFQVYPIPSTTQSRRPSSHPIDTTSSFTSTSTSSKISSRRSSSSNSSSSSSSSSISRISLDDHPSDSLLLHTRRKQSLFRSSNPTSTYTNDQTYRESIASTSTRLFQTLRPRRRSSLPFVHIARRKSTQLVLSLSVIILSLLLISEIKSHKVRRELWEKEYRLNEWDIRNSDKYNSRETNLASLREDYESNRRLELFNSKIDGKKKDKRGGGGQNEIIWGPKDEELLKLEVTDIWPSWWGNPDIVGKSPFDHSPIPLPTGQEKRRFMFLTDYNDYLERMNTHTYEIVDAALRHPHLIVDVWGPGWEGYDRSIPLSANIRKRSHRISQLEKSKKEFDLAKSKTKEDKEKEIKRLAKREWISRRLEVTRSPTIDNGIENIEDEEEIWTKPNWSDQIPEECSDVKFDVVFTISNIYSETDPHVDALDCDALLIQQLGDCHELRCSYEWYPHANNITVSKYAFELLELFEHDKVKAKYPDWQMGMFGHSPDTGNEWDFYPVRWADKTAHAKVFGYDGSFYPIRTTVTDYLRLIEVEPNLPERTVISRHPHPGYSVSVPSSARDQPLETYELEHEYYETHLKLREDFAKGMRESKICIFDASLERKMIRKYAQAFLSGCVVASDLPTEHEEALSKFVIPLKSSWTIEKINEVLRYYLEREDLLQQMALDGLIWARQHLTTTNKVTHLLQMTDHYRHGSRGYEFPYGFSMRCRSYWSGDDSYRPPWCPQQGYRGLEE</sequence>
<gene>
    <name evidence="2" type="ORF">IL334_006618</name>
</gene>
<feature type="compositionally biased region" description="Polar residues" evidence="1">
    <location>
        <begin position="92"/>
        <end position="106"/>
    </location>
</feature>